<comment type="caution">
    <text evidence="1">The sequence shown here is derived from an EMBL/GenBank/DDBJ whole genome shotgun (WGS) entry which is preliminary data.</text>
</comment>
<sequence length="59" mass="6992">MGTDHLTDANGWNKLPKYRHRVFWRGNVEALFMPRKGDRLFLPSFLAHFLSSSNDQDYH</sequence>
<evidence type="ECO:0000313" key="1">
    <source>
        <dbReference type="EMBL" id="EON75940.1"/>
    </source>
</evidence>
<accession>R7ZPB4</accession>
<dbReference type="AlphaFoldDB" id="R7ZPB4"/>
<keyword evidence="2" id="KW-1185">Reference proteome</keyword>
<dbReference type="Proteomes" id="UP000013909">
    <property type="component" value="Unassembled WGS sequence"/>
</dbReference>
<reference evidence="1 2" key="1">
    <citation type="submission" date="2013-02" db="EMBL/GenBank/DDBJ databases">
        <title>A novel strain isolated from Lonar lake, Maharashtra, India.</title>
        <authorList>
            <person name="Singh A."/>
        </authorList>
    </citation>
    <scope>NUCLEOTIDE SEQUENCE [LARGE SCALE GENOMIC DNA]</scope>
    <source>
        <strain evidence="1 2">AK24</strain>
    </source>
</reference>
<evidence type="ECO:0000313" key="2">
    <source>
        <dbReference type="Proteomes" id="UP000013909"/>
    </source>
</evidence>
<protein>
    <submittedName>
        <fullName evidence="1">Uncharacterized protein</fullName>
    </submittedName>
</protein>
<proteinExistence type="predicted"/>
<name>R7ZPB4_9BACT</name>
<gene>
    <name evidence="1" type="ORF">ADIS_3528</name>
</gene>
<organism evidence="1 2">
    <name type="scientific">Lunatimonas lonarensis</name>
    <dbReference type="NCBI Taxonomy" id="1232681"/>
    <lineage>
        <taxon>Bacteria</taxon>
        <taxon>Pseudomonadati</taxon>
        <taxon>Bacteroidota</taxon>
        <taxon>Cytophagia</taxon>
        <taxon>Cytophagales</taxon>
        <taxon>Cyclobacteriaceae</taxon>
    </lineage>
</organism>
<dbReference type="EMBL" id="AQHR01000091">
    <property type="protein sequence ID" value="EON75940.1"/>
    <property type="molecule type" value="Genomic_DNA"/>
</dbReference>